<dbReference type="Gene3D" id="1.10.10.60">
    <property type="entry name" value="Homeodomain-like"/>
    <property type="match status" value="1"/>
</dbReference>
<reference evidence="2 3" key="1">
    <citation type="journal article" date="2020" name="Microb. Ecol.">
        <title>Ecogenomics of the Marine Benthic Filamentous Cyanobacterium Adonisia.</title>
        <authorList>
            <person name="Walter J.M."/>
            <person name="Coutinho F.H."/>
            <person name="Leomil L."/>
            <person name="Hargreaves P.I."/>
            <person name="Campeao M.E."/>
            <person name="Vieira V.V."/>
            <person name="Silva B.S."/>
            <person name="Fistarol G.O."/>
            <person name="Salomon P.S."/>
            <person name="Sawabe T."/>
            <person name="Mino S."/>
            <person name="Hosokawa M."/>
            <person name="Miyashita H."/>
            <person name="Maruyama F."/>
            <person name="van Verk M.C."/>
            <person name="Dutilh B.E."/>
            <person name="Thompson C.C."/>
            <person name="Thompson F.L."/>
        </authorList>
    </citation>
    <scope>NUCLEOTIDE SEQUENCE [LARGE SCALE GENOMIC DNA]</scope>
    <source>
        <strain evidence="2 3">CCMR0081</strain>
    </source>
</reference>
<feature type="region of interest" description="Disordered" evidence="1">
    <location>
        <begin position="149"/>
        <end position="175"/>
    </location>
</feature>
<comment type="caution">
    <text evidence="2">The sequence shown here is derived from an EMBL/GenBank/DDBJ whole genome shotgun (WGS) entry which is preliminary data.</text>
</comment>
<name>A0A6M0RPW9_9CYAN</name>
<dbReference type="AlphaFoldDB" id="A0A6M0RPW9"/>
<dbReference type="EMBL" id="QXHD01000004">
    <property type="protein sequence ID" value="NEZ58226.1"/>
    <property type="molecule type" value="Genomic_DNA"/>
</dbReference>
<proteinExistence type="predicted"/>
<protein>
    <submittedName>
        <fullName evidence="2">Uncharacterized protein</fullName>
    </submittedName>
</protein>
<accession>A0A6M0RPW9</accession>
<evidence type="ECO:0000313" key="2">
    <source>
        <dbReference type="EMBL" id="NEZ58226.1"/>
    </source>
</evidence>
<gene>
    <name evidence="2" type="ORF">DXZ20_21790</name>
</gene>
<evidence type="ECO:0000256" key="1">
    <source>
        <dbReference type="SAM" id="MobiDB-lite"/>
    </source>
</evidence>
<sequence>MEMARAKQKGPGGRPTKLTKTLTGVVVRAIKDGNYQNVAFAIAGIPESTAYQWIERGERALAEGNESAEEFPFIGFSESIKKAVAESESASVKRIKKSKFWQSDAWYLERKFPERWSLASRIDQAAEKKAAQTIDRLLEVVSDDAKREITGILTGHSQPDSESSAPPPEETTTDS</sequence>
<keyword evidence="3" id="KW-1185">Reference proteome</keyword>
<evidence type="ECO:0000313" key="3">
    <source>
        <dbReference type="Proteomes" id="UP000481033"/>
    </source>
</evidence>
<organism evidence="2 3">
    <name type="scientific">Adonisia turfae CCMR0081</name>
    <dbReference type="NCBI Taxonomy" id="2292702"/>
    <lineage>
        <taxon>Bacteria</taxon>
        <taxon>Bacillati</taxon>
        <taxon>Cyanobacteriota</taxon>
        <taxon>Adonisia</taxon>
        <taxon>Adonisia turfae</taxon>
    </lineage>
</organism>
<dbReference type="Proteomes" id="UP000481033">
    <property type="component" value="Unassembled WGS sequence"/>
</dbReference>